<keyword evidence="2" id="KW-0812">Transmembrane</keyword>
<dbReference type="AlphaFoldDB" id="A0A1M5TND6"/>
<keyword evidence="2" id="KW-1133">Transmembrane helix</keyword>
<protein>
    <submittedName>
        <fullName evidence="4">Flagellum-specific peptidoglycan hydrolase FlgJ</fullName>
    </submittedName>
</protein>
<gene>
    <name evidence="4" type="ORF">SAMN02745196_00651</name>
</gene>
<dbReference type="OrthoDB" id="977752at2"/>
<dbReference type="PANTHER" id="PTHR33308:SF9">
    <property type="entry name" value="PEPTIDOGLYCAN HYDROLASE FLGJ"/>
    <property type="match status" value="1"/>
</dbReference>
<proteinExistence type="predicted"/>
<name>A0A1M5TND6_9CLOT</name>
<feature type="transmembrane region" description="Helical" evidence="2">
    <location>
        <begin position="5"/>
        <end position="26"/>
    </location>
</feature>
<reference evidence="4 5" key="1">
    <citation type="submission" date="2016-11" db="EMBL/GenBank/DDBJ databases">
        <authorList>
            <person name="Jaros S."/>
            <person name="Januszkiewicz K."/>
            <person name="Wedrychowicz H."/>
        </authorList>
    </citation>
    <scope>NUCLEOTIDE SEQUENCE [LARGE SCALE GENOMIC DNA]</scope>
    <source>
        <strain evidence="4 5">DSM 3089</strain>
    </source>
</reference>
<dbReference type="EMBL" id="FQXP01000003">
    <property type="protein sequence ID" value="SHH52189.1"/>
    <property type="molecule type" value="Genomic_DNA"/>
</dbReference>
<dbReference type="SMART" id="SM00047">
    <property type="entry name" value="LYZ2"/>
    <property type="match status" value="1"/>
</dbReference>
<keyword evidence="1 4" id="KW-0378">Hydrolase</keyword>
<dbReference type="Gene3D" id="1.10.530.10">
    <property type="match status" value="1"/>
</dbReference>
<sequence length="299" mass="34394">MWKKIIALFSAIIIIGVGVYFTSYYYNKYEEVNLQGLDYRNYLNLCDKVSDDKVQLNWIYVAAINVAENDNSFLGISNEKIQETAEKFIDKSSDKWKVLSFNEVVENLNLSNKIKKRVFRYLSGIENHASLENNSILNDEQKSFIKKIEQGACENYEKYGILPSITMAQAILESDWGKSNLATKANNLFGIKAEKNYTGETVTFETTEFYNEAIQDKFRKYDNVNLSIEDHAKFLRENERYTYHGVFDANTYISQAKALENAGYSTAQDASGQKIYAKTLIDVIRSYNLQLVDSEILNK</sequence>
<keyword evidence="5" id="KW-1185">Reference proteome</keyword>
<keyword evidence="2" id="KW-0472">Membrane</keyword>
<dbReference type="STRING" id="1121306.SAMN02745196_00651"/>
<dbReference type="Proteomes" id="UP000184526">
    <property type="component" value="Unassembled WGS sequence"/>
</dbReference>
<evidence type="ECO:0000256" key="1">
    <source>
        <dbReference type="ARBA" id="ARBA00022801"/>
    </source>
</evidence>
<evidence type="ECO:0000256" key="2">
    <source>
        <dbReference type="SAM" id="Phobius"/>
    </source>
</evidence>
<dbReference type="Pfam" id="PF01832">
    <property type="entry name" value="Glucosaminidase"/>
    <property type="match status" value="1"/>
</dbReference>
<dbReference type="GO" id="GO:0004040">
    <property type="term" value="F:amidase activity"/>
    <property type="evidence" value="ECO:0007669"/>
    <property type="project" value="InterPro"/>
</dbReference>
<organism evidence="4 5">
    <name type="scientific">Clostridium collagenovorans DSM 3089</name>
    <dbReference type="NCBI Taxonomy" id="1121306"/>
    <lineage>
        <taxon>Bacteria</taxon>
        <taxon>Bacillati</taxon>
        <taxon>Bacillota</taxon>
        <taxon>Clostridia</taxon>
        <taxon>Eubacteriales</taxon>
        <taxon>Clostridiaceae</taxon>
        <taxon>Clostridium</taxon>
    </lineage>
</organism>
<accession>A0A1M5TND6</accession>
<feature type="domain" description="Mannosyl-glycoprotein endo-beta-N-acetylglucosamidase-like" evidence="3">
    <location>
        <begin position="129"/>
        <end position="293"/>
    </location>
</feature>
<dbReference type="RefSeq" id="WP_072829996.1">
    <property type="nucleotide sequence ID" value="NZ_FQXP01000003.1"/>
</dbReference>
<evidence type="ECO:0000313" key="5">
    <source>
        <dbReference type="Proteomes" id="UP000184526"/>
    </source>
</evidence>
<evidence type="ECO:0000259" key="3">
    <source>
        <dbReference type="SMART" id="SM00047"/>
    </source>
</evidence>
<dbReference type="PANTHER" id="PTHR33308">
    <property type="entry name" value="PEPTIDOGLYCAN HYDROLASE FLGJ"/>
    <property type="match status" value="1"/>
</dbReference>
<evidence type="ECO:0000313" key="4">
    <source>
        <dbReference type="EMBL" id="SHH52189.1"/>
    </source>
</evidence>
<dbReference type="InterPro" id="IPR051056">
    <property type="entry name" value="Glycosyl_Hydrolase_73"/>
</dbReference>
<dbReference type="InterPro" id="IPR002901">
    <property type="entry name" value="MGlyc_endo_b_GlcNAc-like_dom"/>
</dbReference>